<dbReference type="EMBL" id="SJJZ01000002">
    <property type="protein sequence ID" value="TCC08207.1"/>
    <property type="molecule type" value="Genomic_DNA"/>
</dbReference>
<reference evidence="2 3" key="1">
    <citation type="submission" date="2019-02" db="EMBL/GenBank/DDBJ databases">
        <title>Kribbella capetownensis sp. nov. and Kribbella speibonae sp. nov., isolated from soil.</title>
        <authorList>
            <person name="Curtis S.M."/>
            <person name="Norton I."/>
            <person name="Everest G.J."/>
            <person name="Meyers P.R."/>
        </authorList>
    </citation>
    <scope>NUCLEOTIDE SEQUENCE [LARGE SCALE GENOMIC DNA]</scope>
    <source>
        <strain evidence="2 3">KCTC 29219</strain>
    </source>
</reference>
<evidence type="ECO:0000256" key="1">
    <source>
        <dbReference type="SAM" id="MobiDB-lite"/>
    </source>
</evidence>
<organism evidence="2 3">
    <name type="scientific">Kribbella soli</name>
    <dbReference type="NCBI Taxonomy" id="1124743"/>
    <lineage>
        <taxon>Bacteria</taxon>
        <taxon>Bacillati</taxon>
        <taxon>Actinomycetota</taxon>
        <taxon>Actinomycetes</taxon>
        <taxon>Propionibacteriales</taxon>
        <taxon>Kribbellaceae</taxon>
        <taxon>Kribbella</taxon>
    </lineage>
</organism>
<proteinExistence type="predicted"/>
<feature type="compositionally biased region" description="Low complexity" evidence="1">
    <location>
        <begin position="275"/>
        <end position="287"/>
    </location>
</feature>
<sequence>MTAGEDRGRPIAATRQVVEMFATEALLALDKYERSLPADATDRGQQTADRLAHWWKQLKMDDALRGGGGTDAEQILAKAADLALDPHNHEGLRVEDAAAQAKMMADFRGRPTAMKDIADFRREFGTAYGGTADVPASGDEWLAQSLTRLARASLLRDVVTRGAKAELSRPLRDAADELVQQGQKLMDGQDELAVRQQMSAAEDASYRHQVRLVVGSLVYAAGVTASGAPDLAQAAMLAPAAAVAITQTVKSWNARQNPPEPGLDPAQAQLRSVRTDLTNTLDTPTPATRRDTRAIRNATTRRPDHGR</sequence>
<feature type="region of interest" description="Disordered" evidence="1">
    <location>
        <begin position="253"/>
        <end position="307"/>
    </location>
</feature>
<dbReference type="AlphaFoldDB" id="A0A4R0HB65"/>
<name>A0A4R0HB65_9ACTN</name>
<protein>
    <submittedName>
        <fullName evidence="2">Uncharacterized protein</fullName>
    </submittedName>
</protein>
<accession>A0A4R0HB65</accession>
<evidence type="ECO:0000313" key="2">
    <source>
        <dbReference type="EMBL" id="TCC08207.1"/>
    </source>
</evidence>
<keyword evidence="3" id="KW-1185">Reference proteome</keyword>
<dbReference type="Proteomes" id="UP000292346">
    <property type="component" value="Unassembled WGS sequence"/>
</dbReference>
<gene>
    <name evidence="2" type="ORF">E0H45_20075</name>
</gene>
<comment type="caution">
    <text evidence="2">The sequence shown here is derived from an EMBL/GenBank/DDBJ whole genome shotgun (WGS) entry which is preliminary data.</text>
</comment>
<evidence type="ECO:0000313" key="3">
    <source>
        <dbReference type="Proteomes" id="UP000292346"/>
    </source>
</evidence>
<dbReference type="RefSeq" id="WP_131339409.1">
    <property type="nucleotide sequence ID" value="NZ_SJJZ01000002.1"/>
</dbReference>
<dbReference type="OrthoDB" id="3830983at2"/>